<reference evidence="1 2" key="1">
    <citation type="submission" date="2024-04" db="EMBL/GenBank/DDBJ databases">
        <title>Phyllosticta paracitricarpa is synonymous to the EU quarantine fungus P. citricarpa based on phylogenomic analyses.</title>
        <authorList>
            <consortium name="Lawrence Berkeley National Laboratory"/>
            <person name="Van Ingen-Buijs V.A."/>
            <person name="Van Westerhoven A.C."/>
            <person name="Haridas S."/>
            <person name="Skiadas P."/>
            <person name="Martin F."/>
            <person name="Groenewald J.Z."/>
            <person name="Crous P.W."/>
            <person name="Seidl M.F."/>
        </authorList>
    </citation>
    <scope>NUCLEOTIDE SEQUENCE [LARGE SCALE GENOMIC DNA]</scope>
    <source>
        <strain evidence="1 2">CBS 122670</strain>
    </source>
</reference>
<protein>
    <submittedName>
        <fullName evidence="1">Uncharacterized protein</fullName>
    </submittedName>
</protein>
<name>A0ABR1MCF2_9PEZI</name>
<sequence>MRVRSQRPSVDATPAAPFSLVPIRARTVPSAEWWSRSDPFHPVFFLSTNGLRAVWPSTRFTHRCSFFYCSSWMGVRGVRLEQPISGVDAFLMSHHAHGIPPPFEGNPITTASSFTWERSTCRLTRTDRQGWSWFGRLTFCKAFRFVNCHFSPSFFDLASIKKTCQLRTSEISVEIYHACSCFSFRYHGRLAVSLWHIGKERLQPIRSELHPSSGPRQCLLSLSLSSPKLFLTDSHSLTSLAVQLHSRFLHRRIASRLLLPTGLSCYMTGA</sequence>
<proteinExistence type="predicted"/>
<comment type="caution">
    <text evidence="1">The sequence shown here is derived from an EMBL/GenBank/DDBJ whole genome shotgun (WGS) entry which is preliminary data.</text>
</comment>
<dbReference type="EMBL" id="JBBPDW010000016">
    <property type="protein sequence ID" value="KAK7545832.1"/>
    <property type="molecule type" value="Genomic_DNA"/>
</dbReference>
<keyword evidence="2" id="KW-1185">Reference proteome</keyword>
<gene>
    <name evidence="1" type="ORF">IWX46DRAFT_92843</name>
</gene>
<dbReference type="Proteomes" id="UP001365128">
    <property type="component" value="Unassembled WGS sequence"/>
</dbReference>
<organism evidence="1 2">
    <name type="scientific">Phyllosticta citricarpa</name>
    <dbReference type="NCBI Taxonomy" id="55181"/>
    <lineage>
        <taxon>Eukaryota</taxon>
        <taxon>Fungi</taxon>
        <taxon>Dikarya</taxon>
        <taxon>Ascomycota</taxon>
        <taxon>Pezizomycotina</taxon>
        <taxon>Dothideomycetes</taxon>
        <taxon>Dothideomycetes incertae sedis</taxon>
        <taxon>Botryosphaeriales</taxon>
        <taxon>Phyllostictaceae</taxon>
        <taxon>Phyllosticta</taxon>
    </lineage>
</organism>
<evidence type="ECO:0000313" key="1">
    <source>
        <dbReference type="EMBL" id="KAK7545832.1"/>
    </source>
</evidence>
<accession>A0ABR1MCF2</accession>
<evidence type="ECO:0000313" key="2">
    <source>
        <dbReference type="Proteomes" id="UP001365128"/>
    </source>
</evidence>